<accession>A0A819KJL4</accession>
<organism evidence="2 3">
    <name type="scientific">Adineta steineri</name>
    <dbReference type="NCBI Taxonomy" id="433720"/>
    <lineage>
        <taxon>Eukaryota</taxon>
        <taxon>Metazoa</taxon>
        <taxon>Spiralia</taxon>
        <taxon>Gnathifera</taxon>
        <taxon>Rotifera</taxon>
        <taxon>Eurotatoria</taxon>
        <taxon>Bdelloidea</taxon>
        <taxon>Adinetida</taxon>
        <taxon>Adinetidae</taxon>
        <taxon>Adineta</taxon>
    </lineage>
</organism>
<dbReference type="EMBL" id="CAJOAY010002414">
    <property type="protein sequence ID" value="CAF3950526.1"/>
    <property type="molecule type" value="Genomic_DNA"/>
</dbReference>
<reference evidence="2" key="1">
    <citation type="submission" date="2021-02" db="EMBL/GenBank/DDBJ databases">
        <authorList>
            <person name="Nowell W R."/>
        </authorList>
    </citation>
    <scope>NUCLEOTIDE SEQUENCE</scope>
</reference>
<protein>
    <submittedName>
        <fullName evidence="2">Uncharacterized protein</fullName>
    </submittedName>
</protein>
<name>A0A819KJL4_9BILA</name>
<dbReference type="AlphaFoldDB" id="A0A819KJL4"/>
<evidence type="ECO:0000313" key="3">
    <source>
        <dbReference type="Proteomes" id="UP000663881"/>
    </source>
</evidence>
<gene>
    <name evidence="2" type="ORF">OKA104_LOCUS26928</name>
</gene>
<evidence type="ECO:0000256" key="1">
    <source>
        <dbReference type="SAM" id="MobiDB-lite"/>
    </source>
</evidence>
<feature type="region of interest" description="Disordered" evidence="1">
    <location>
        <begin position="1"/>
        <end position="24"/>
    </location>
</feature>
<sequence length="24" mass="2756">MATNGGIDDNEWQKLPCDQKVQHK</sequence>
<evidence type="ECO:0000313" key="2">
    <source>
        <dbReference type="EMBL" id="CAF3950526.1"/>
    </source>
</evidence>
<proteinExistence type="predicted"/>
<comment type="caution">
    <text evidence="2">The sequence shown here is derived from an EMBL/GenBank/DDBJ whole genome shotgun (WGS) entry which is preliminary data.</text>
</comment>
<feature type="non-terminal residue" evidence="2">
    <location>
        <position position="24"/>
    </location>
</feature>
<dbReference type="Proteomes" id="UP000663881">
    <property type="component" value="Unassembled WGS sequence"/>
</dbReference>